<dbReference type="Gene3D" id="1.25.40.20">
    <property type="entry name" value="Ankyrin repeat-containing domain"/>
    <property type="match status" value="2"/>
</dbReference>
<dbReference type="AlphaFoldDB" id="A0A9P0D7P2"/>
<dbReference type="PANTHER" id="PTHR24198:SF165">
    <property type="entry name" value="ANKYRIN REPEAT-CONTAINING PROTEIN-RELATED"/>
    <property type="match status" value="1"/>
</dbReference>
<reference evidence="4" key="2">
    <citation type="submission" date="2022-10" db="EMBL/GenBank/DDBJ databases">
        <authorList>
            <consortium name="ENA_rothamsted_submissions"/>
            <consortium name="culmorum"/>
            <person name="King R."/>
        </authorList>
    </citation>
    <scope>NUCLEOTIDE SEQUENCE</scope>
</reference>
<dbReference type="PANTHER" id="PTHR24198">
    <property type="entry name" value="ANKYRIN REPEAT AND PROTEIN KINASE DOMAIN-CONTAINING PROTEIN"/>
    <property type="match status" value="1"/>
</dbReference>
<dbReference type="OrthoDB" id="9995210at2759"/>
<sequence>METEIPEDIFKNNFEENCFGQTVLHFVVRMGKLELTCNIIQKGGKINKLDHFDNTPLSLACIEKPNKDIVEVLLRAGANVHFERHFHMDLFLECVMYCTSSEQLEIINLLLEKGINVNVTDSIWNRNCIHLVAISGYKPLATILLSHGAILHIKDNLNYTPTELASIHGNIELLELFSSYSETPE</sequence>
<dbReference type="SMART" id="SM00248">
    <property type="entry name" value="ANK"/>
    <property type="match status" value="4"/>
</dbReference>
<organism evidence="4 5">
    <name type="scientific">Phaedon cochleariae</name>
    <name type="common">Mustard beetle</name>
    <dbReference type="NCBI Taxonomy" id="80249"/>
    <lineage>
        <taxon>Eukaryota</taxon>
        <taxon>Metazoa</taxon>
        <taxon>Ecdysozoa</taxon>
        <taxon>Arthropoda</taxon>
        <taxon>Hexapoda</taxon>
        <taxon>Insecta</taxon>
        <taxon>Pterygota</taxon>
        <taxon>Neoptera</taxon>
        <taxon>Endopterygota</taxon>
        <taxon>Coleoptera</taxon>
        <taxon>Polyphaga</taxon>
        <taxon>Cucujiformia</taxon>
        <taxon>Chrysomeloidea</taxon>
        <taxon>Chrysomelidae</taxon>
        <taxon>Chrysomelinae</taxon>
        <taxon>Chrysomelini</taxon>
        <taxon>Phaedon</taxon>
    </lineage>
</organism>
<name>A0A9P0D7P2_PHACE</name>
<proteinExistence type="predicted"/>
<evidence type="ECO:0000256" key="3">
    <source>
        <dbReference type="PROSITE-ProRule" id="PRU00023"/>
    </source>
</evidence>
<keyword evidence="2 3" id="KW-0040">ANK repeat</keyword>
<dbReference type="EMBL" id="OU896707">
    <property type="protein sequence ID" value="CAH1116253.1"/>
    <property type="molecule type" value="Genomic_DNA"/>
</dbReference>
<dbReference type="PROSITE" id="PS50088">
    <property type="entry name" value="ANK_REPEAT"/>
    <property type="match status" value="2"/>
</dbReference>
<dbReference type="Pfam" id="PF12796">
    <property type="entry name" value="Ank_2"/>
    <property type="match status" value="2"/>
</dbReference>
<reference evidence="4" key="1">
    <citation type="submission" date="2022-01" db="EMBL/GenBank/DDBJ databases">
        <authorList>
            <person name="King R."/>
        </authorList>
    </citation>
    <scope>NUCLEOTIDE SEQUENCE</scope>
</reference>
<dbReference type="SUPFAM" id="SSF48403">
    <property type="entry name" value="Ankyrin repeat"/>
    <property type="match status" value="1"/>
</dbReference>
<evidence type="ECO:0000256" key="2">
    <source>
        <dbReference type="ARBA" id="ARBA00023043"/>
    </source>
</evidence>
<dbReference type="InterPro" id="IPR002110">
    <property type="entry name" value="Ankyrin_rpt"/>
</dbReference>
<dbReference type="Proteomes" id="UP001153737">
    <property type="component" value="Chromosome 1"/>
</dbReference>
<feature type="repeat" description="ANK" evidence="3">
    <location>
        <begin position="52"/>
        <end position="85"/>
    </location>
</feature>
<evidence type="ECO:0000313" key="5">
    <source>
        <dbReference type="Proteomes" id="UP001153737"/>
    </source>
</evidence>
<evidence type="ECO:0008006" key="6">
    <source>
        <dbReference type="Google" id="ProtNLM"/>
    </source>
</evidence>
<keyword evidence="1" id="KW-0677">Repeat</keyword>
<evidence type="ECO:0000313" key="4">
    <source>
        <dbReference type="EMBL" id="CAH1116253.1"/>
    </source>
</evidence>
<dbReference type="InterPro" id="IPR036770">
    <property type="entry name" value="Ankyrin_rpt-contain_sf"/>
</dbReference>
<gene>
    <name evidence="4" type="ORF">PHAECO_LOCUS796</name>
</gene>
<keyword evidence="5" id="KW-1185">Reference proteome</keyword>
<feature type="repeat" description="ANK" evidence="3">
    <location>
        <begin position="19"/>
        <end position="51"/>
    </location>
</feature>
<dbReference type="PRINTS" id="PR01415">
    <property type="entry name" value="ANKYRIN"/>
</dbReference>
<evidence type="ECO:0000256" key="1">
    <source>
        <dbReference type="ARBA" id="ARBA00022737"/>
    </source>
</evidence>
<protein>
    <recommendedName>
        <fullName evidence="6">Ankyrin repeat protein</fullName>
    </recommendedName>
</protein>
<accession>A0A9P0D7P2</accession>